<gene>
    <name evidence="2" type="ORF">CR513_33883</name>
</gene>
<accession>A0A371G3T2</accession>
<sequence>MRGAKDSIEKGSTRRNLREIEEKGGKKKSLVERGEREDMRKNTTKKEEEGEGFRKAPMDALKCRIPPFIGDGDVEAYFD</sequence>
<feature type="region of interest" description="Disordered" evidence="1">
    <location>
        <begin position="1"/>
        <end position="53"/>
    </location>
</feature>
<name>A0A371G3T2_MUCPR</name>
<organism evidence="2 3">
    <name type="scientific">Mucuna pruriens</name>
    <name type="common">Velvet bean</name>
    <name type="synonym">Dolichos pruriens</name>
    <dbReference type="NCBI Taxonomy" id="157652"/>
    <lineage>
        <taxon>Eukaryota</taxon>
        <taxon>Viridiplantae</taxon>
        <taxon>Streptophyta</taxon>
        <taxon>Embryophyta</taxon>
        <taxon>Tracheophyta</taxon>
        <taxon>Spermatophyta</taxon>
        <taxon>Magnoliopsida</taxon>
        <taxon>eudicotyledons</taxon>
        <taxon>Gunneridae</taxon>
        <taxon>Pentapetalae</taxon>
        <taxon>rosids</taxon>
        <taxon>fabids</taxon>
        <taxon>Fabales</taxon>
        <taxon>Fabaceae</taxon>
        <taxon>Papilionoideae</taxon>
        <taxon>50 kb inversion clade</taxon>
        <taxon>NPAAA clade</taxon>
        <taxon>indigoferoid/millettioid clade</taxon>
        <taxon>Phaseoleae</taxon>
        <taxon>Mucuna</taxon>
    </lineage>
</organism>
<evidence type="ECO:0000313" key="3">
    <source>
        <dbReference type="Proteomes" id="UP000257109"/>
    </source>
</evidence>
<feature type="non-terminal residue" evidence="2">
    <location>
        <position position="1"/>
    </location>
</feature>
<protein>
    <submittedName>
        <fullName evidence="2">Uncharacterized protein</fullName>
    </submittedName>
</protein>
<keyword evidence="3" id="KW-1185">Reference proteome</keyword>
<dbReference type="EMBL" id="QJKJ01006896">
    <property type="protein sequence ID" value="RDX84983.1"/>
    <property type="molecule type" value="Genomic_DNA"/>
</dbReference>
<reference evidence="2" key="1">
    <citation type="submission" date="2018-05" db="EMBL/GenBank/DDBJ databases">
        <title>Draft genome of Mucuna pruriens seed.</title>
        <authorList>
            <person name="Nnadi N.E."/>
            <person name="Vos R."/>
            <person name="Hasami M.H."/>
            <person name="Devisetty U.K."/>
            <person name="Aguiy J.C."/>
        </authorList>
    </citation>
    <scope>NUCLEOTIDE SEQUENCE [LARGE SCALE GENOMIC DNA]</scope>
    <source>
        <strain evidence="2">JCA_2017</strain>
    </source>
</reference>
<comment type="caution">
    <text evidence="2">The sequence shown here is derived from an EMBL/GenBank/DDBJ whole genome shotgun (WGS) entry which is preliminary data.</text>
</comment>
<dbReference type="AlphaFoldDB" id="A0A371G3T2"/>
<evidence type="ECO:0000256" key="1">
    <source>
        <dbReference type="SAM" id="MobiDB-lite"/>
    </source>
</evidence>
<dbReference type="Proteomes" id="UP000257109">
    <property type="component" value="Unassembled WGS sequence"/>
</dbReference>
<evidence type="ECO:0000313" key="2">
    <source>
        <dbReference type="EMBL" id="RDX84983.1"/>
    </source>
</evidence>
<proteinExistence type="predicted"/>